<organism evidence="10 11">
    <name type="scientific">Candidatus Falkowbacteria bacterium CG10_big_fil_rev_8_21_14_0_10_39_9</name>
    <dbReference type="NCBI Taxonomy" id="1974566"/>
    <lineage>
        <taxon>Bacteria</taxon>
        <taxon>Candidatus Falkowiibacteriota</taxon>
    </lineage>
</organism>
<dbReference type="Gene3D" id="1.10.10.10">
    <property type="entry name" value="Winged helix-like DNA-binding domain superfamily/Winged helix DNA-binding domain"/>
    <property type="match status" value="1"/>
</dbReference>
<evidence type="ECO:0000256" key="5">
    <source>
        <dbReference type="ARBA" id="ARBA00023163"/>
    </source>
</evidence>
<dbReference type="GO" id="GO:0000976">
    <property type="term" value="F:transcription cis-regulatory region binding"/>
    <property type="evidence" value="ECO:0007669"/>
    <property type="project" value="TreeGrafter"/>
</dbReference>
<dbReference type="GO" id="GO:0006355">
    <property type="term" value="P:regulation of DNA-templated transcription"/>
    <property type="evidence" value="ECO:0007669"/>
    <property type="project" value="InterPro"/>
</dbReference>
<dbReference type="PANTHER" id="PTHR48111">
    <property type="entry name" value="REGULATOR OF RPOS"/>
    <property type="match status" value="1"/>
</dbReference>
<dbReference type="InterPro" id="IPR001789">
    <property type="entry name" value="Sig_transdc_resp-reg_receiver"/>
</dbReference>
<dbReference type="Pfam" id="PF00486">
    <property type="entry name" value="Trans_reg_C"/>
    <property type="match status" value="1"/>
</dbReference>
<feature type="DNA-binding region" description="OmpR/PhoB-type" evidence="7">
    <location>
        <begin position="124"/>
        <end position="222"/>
    </location>
</feature>
<evidence type="ECO:0000259" key="9">
    <source>
        <dbReference type="PROSITE" id="PS51755"/>
    </source>
</evidence>
<evidence type="ECO:0000256" key="6">
    <source>
        <dbReference type="PROSITE-ProRule" id="PRU00169"/>
    </source>
</evidence>
<dbReference type="GO" id="GO:0032993">
    <property type="term" value="C:protein-DNA complex"/>
    <property type="evidence" value="ECO:0007669"/>
    <property type="project" value="TreeGrafter"/>
</dbReference>
<dbReference type="PANTHER" id="PTHR48111:SF22">
    <property type="entry name" value="REGULATOR OF RPOS"/>
    <property type="match status" value="1"/>
</dbReference>
<feature type="modified residue" description="4-aspartylphosphate" evidence="6">
    <location>
        <position position="51"/>
    </location>
</feature>
<keyword evidence="2" id="KW-0902">Two-component regulatory system</keyword>
<evidence type="ECO:0000313" key="11">
    <source>
        <dbReference type="Proteomes" id="UP000228900"/>
    </source>
</evidence>
<dbReference type="InterPro" id="IPR039420">
    <property type="entry name" value="WalR-like"/>
</dbReference>
<proteinExistence type="predicted"/>
<evidence type="ECO:0000256" key="2">
    <source>
        <dbReference type="ARBA" id="ARBA00023012"/>
    </source>
</evidence>
<sequence>MRILLIEDEKDIAEFIKISLSTEFYTVDVAYDGERGSFLARTNDYDLIICDYILPLQNGPEVVKEIRQENQHVPIIILSVKSEIDTKINLFNLGVDDYLTKPFRFEELLAHIKAILRRPLKRDNQVLKIDDLTIDVDKHLVKRGRQTITMTRKELSLLEYLIKNRGRVMSRTTIMEHVWDANADPFSNTIESHITNLRRKINLPGKKELIHTVSGRGYKVDLKK</sequence>
<keyword evidence="4 7" id="KW-0238">DNA-binding</keyword>
<dbReference type="SUPFAM" id="SSF52172">
    <property type="entry name" value="CheY-like"/>
    <property type="match status" value="1"/>
</dbReference>
<dbReference type="SMART" id="SM00448">
    <property type="entry name" value="REC"/>
    <property type="match status" value="1"/>
</dbReference>
<dbReference type="EMBL" id="PFAQ01000047">
    <property type="protein sequence ID" value="PIT94477.1"/>
    <property type="molecule type" value="Genomic_DNA"/>
</dbReference>
<dbReference type="PROSITE" id="PS51755">
    <property type="entry name" value="OMPR_PHOB"/>
    <property type="match status" value="1"/>
</dbReference>
<dbReference type="AlphaFoldDB" id="A0A2M6WNV8"/>
<dbReference type="InterPro" id="IPR011006">
    <property type="entry name" value="CheY-like_superfamily"/>
</dbReference>
<feature type="domain" description="OmpR/PhoB-type" evidence="9">
    <location>
        <begin position="124"/>
        <end position="222"/>
    </location>
</feature>
<keyword evidence="3" id="KW-0805">Transcription regulation</keyword>
<dbReference type="FunFam" id="1.10.10.10:FF:000005">
    <property type="entry name" value="Two-component system response regulator"/>
    <property type="match status" value="1"/>
</dbReference>
<dbReference type="GO" id="GO:0000156">
    <property type="term" value="F:phosphorelay response regulator activity"/>
    <property type="evidence" value="ECO:0007669"/>
    <property type="project" value="TreeGrafter"/>
</dbReference>
<dbReference type="Pfam" id="PF00072">
    <property type="entry name" value="Response_reg"/>
    <property type="match status" value="1"/>
</dbReference>
<feature type="domain" description="Response regulatory" evidence="8">
    <location>
        <begin position="2"/>
        <end position="116"/>
    </location>
</feature>
<keyword evidence="1 6" id="KW-0597">Phosphoprotein</keyword>
<dbReference type="SMART" id="SM00862">
    <property type="entry name" value="Trans_reg_C"/>
    <property type="match status" value="1"/>
</dbReference>
<gene>
    <name evidence="10" type="ORF">COT98_03465</name>
</gene>
<reference evidence="11" key="1">
    <citation type="submission" date="2017-09" db="EMBL/GenBank/DDBJ databases">
        <title>Depth-based differentiation of microbial function through sediment-hosted aquifers and enrichment of novel symbionts in the deep terrestrial subsurface.</title>
        <authorList>
            <person name="Probst A.J."/>
            <person name="Ladd B."/>
            <person name="Jarett J.K."/>
            <person name="Geller-Mcgrath D.E."/>
            <person name="Sieber C.M.K."/>
            <person name="Emerson J.B."/>
            <person name="Anantharaman K."/>
            <person name="Thomas B.C."/>
            <person name="Malmstrom R."/>
            <person name="Stieglmeier M."/>
            <person name="Klingl A."/>
            <person name="Woyke T."/>
            <person name="Ryan C.M."/>
            <person name="Banfield J.F."/>
        </authorList>
    </citation>
    <scope>NUCLEOTIDE SEQUENCE [LARGE SCALE GENOMIC DNA]</scope>
</reference>
<name>A0A2M6WNV8_9BACT</name>
<evidence type="ECO:0000259" key="8">
    <source>
        <dbReference type="PROSITE" id="PS50110"/>
    </source>
</evidence>
<dbReference type="CDD" id="cd00383">
    <property type="entry name" value="trans_reg_C"/>
    <property type="match status" value="1"/>
</dbReference>
<dbReference type="GO" id="GO:0005829">
    <property type="term" value="C:cytosol"/>
    <property type="evidence" value="ECO:0007669"/>
    <property type="project" value="TreeGrafter"/>
</dbReference>
<protein>
    <submittedName>
        <fullName evidence="10">DNA-binding response regulator</fullName>
    </submittedName>
</protein>
<dbReference type="PROSITE" id="PS50110">
    <property type="entry name" value="RESPONSE_REGULATORY"/>
    <property type="match status" value="1"/>
</dbReference>
<accession>A0A2M6WNV8</accession>
<evidence type="ECO:0000256" key="1">
    <source>
        <dbReference type="ARBA" id="ARBA00022553"/>
    </source>
</evidence>
<dbReference type="Gene3D" id="3.40.50.2300">
    <property type="match status" value="1"/>
</dbReference>
<dbReference type="InterPro" id="IPR001867">
    <property type="entry name" value="OmpR/PhoB-type_DNA-bd"/>
</dbReference>
<comment type="caution">
    <text evidence="10">The sequence shown here is derived from an EMBL/GenBank/DDBJ whole genome shotgun (WGS) entry which is preliminary data.</text>
</comment>
<dbReference type="InterPro" id="IPR036388">
    <property type="entry name" value="WH-like_DNA-bd_sf"/>
</dbReference>
<evidence type="ECO:0000256" key="3">
    <source>
        <dbReference type="ARBA" id="ARBA00023015"/>
    </source>
</evidence>
<keyword evidence="5" id="KW-0804">Transcription</keyword>
<evidence type="ECO:0000256" key="7">
    <source>
        <dbReference type="PROSITE-ProRule" id="PRU01091"/>
    </source>
</evidence>
<dbReference type="Proteomes" id="UP000228900">
    <property type="component" value="Unassembled WGS sequence"/>
</dbReference>
<evidence type="ECO:0000313" key="10">
    <source>
        <dbReference type="EMBL" id="PIT94477.1"/>
    </source>
</evidence>
<evidence type="ECO:0000256" key="4">
    <source>
        <dbReference type="ARBA" id="ARBA00023125"/>
    </source>
</evidence>